<dbReference type="PANTHER" id="PTHR11106">
    <property type="entry name" value="GANGLIOSIDE INDUCED DIFFERENTIATION ASSOCIATED PROTEIN 2-RELATED"/>
    <property type="match status" value="1"/>
</dbReference>
<dbReference type="VEuPathDB" id="FungiDB:EYZ11_000487"/>
<accession>A0A4S3JX02</accession>
<dbReference type="InterPro" id="IPR043472">
    <property type="entry name" value="Macro_dom-like"/>
</dbReference>
<sequence>MINAAKLSLQGGSGVDEAIHAAAGPKLHDECSQLGNCAVGDAKITKAYDLPCERVIHTVGPIYSVDDAEQAAGHLRSAYQQSLELADRNEMYSISFPAISTGIHGYPIEEAAKVALEAIRDYLEGDRPRETLTRVIICNFSEQAMEIYQRAIPKYFPDAYQS</sequence>
<dbReference type="PANTHER" id="PTHR11106:SF27">
    <property type="entry name" value="MACRO DOMAIN-CONTAINING PROTEIN"/>
    <property type="match status" value="1"/>
</dbReference>
<protein>
    <recommendedName>
        <fullName evidence="1">Macro domain-containing protein</fullName>
    </recommendedName>
</protein>
<dbReference type="GeneID" id="54323753"/>
<feature type="domain" description="Macro" evidence="1">
    <location>
        <begin position="1"/>
        <end position="156"/>
    </location>
</feature>
<reference evidence="2 5" key="2">
    <citation type="submission" date="2019-08" db="EMBL/GenBank/DDBJ databases">
        <title>The genome sequence of a newly discovered highly antifungal drug resistant Aspergillus species, Aspergillus tanneri NIH 1004.</title>
        <authorList>
            <person name="Mounaud S."/>
            <person name="Singh I."/>
            <person name="Joardar V."/>
            <person name="Pakala S."/>
            <person name="Pakala S."/>
            <person name="Venepally P."/>
            <person name="Chung J.K."/>
            <person name="Losada L."/>
            <person name="Nierman W.C."/>
        </authorList>
    </citation>
    <scope>NUCLEOTIDE SEQUENCE [LARGE SCALE GENOMIC DNA]</scope>
    <source>
        <strain evidence="2 5">NIH1004</strain>
    </source>
</reference>
<evidence type="ECO:0000313" key="2">
    <source>
        <dbReference type="EMBL" id="KAA8652147.1"/>
    </source>
</evidence>
<evidence type="ECO:0000313" key="5">
    <source>
        <dbReference type="Proteomes" id="UP000324241"/>
    </source>
</evidence>
<dbReference type="Proteomes" id="UP000324241">
    <property type="component" value="Unassembled WGS sequence"/>
</dbReference>
<dbReference type="AlphaFoldDB" id="A0A4S3JX02"/>
<keyword evidence="4" id="KW-1185">Reference proteome</keyword>
<dbReference type="SUPFAM" id="SSF52949">
    <property type="entry name" value="Macro domain-like"/>
    <property type="match status" value="1"/>
</dbReference>
<dbReference type="SMART" id="SM00506">
    <property type="entry name" value="A1pp"/>
    <property type="match status" value="1"/>
</dbReference>
<evidence type="ECO:0000259" key="1">
    <source>
        <dbReference type="PROSITE" id="PS51154"/>
    </source>
</evidence>
<dbReference type="RefSeq" id="XP_033431508.1">
    <property type="nucleotide sequence ID" value="XM_033565751.1"/>
</dbReference>
<gene>
    <name evidence="2" type="ORF">ATNIH1004_001051</name>
    <name evidence="3" type="ORF">EYZ11_000487</name>
</gene>
<reference evidence="3 4" key="1">
    <citation type="submission" date="2019-03" db="EMBL/GenBank/DDBJ databases">
        <title>The genome sequence of a newly discovered highly antifungal drug resistant Aspergillus species, Aspergillus tanneri NIH 1004.</title>
        <authorList>
            <person name="Mounaud S."/>
            <person name="Singh I."/>
            <person name="Joardar V."/>
            <person name="Pakala S."/>
            <person name="Pakala S."/>
            <person name="Venepally P."/>
            <person name="Hoover J."/>
            <person name="Nierman W."/>
            <person name="Chung J."/>
            <person name="Losada L."/>
        </authorList>
    </citation>
    <scope>NUCLEOTIDE SEQUENCE [LARGE SCALE GENOMIC DNA]</scope>
    <source>
        <strain evidence="3 4">NIH1004</strain>
    </source>
</reference>
<dbReference type="Proteomes" id="UP000308092">
    <property type="component" value="Unassembled WGS sequence"/>
</dbReference>
<organism evidence="3 4">
    <name type="scientific">Aspergillus tanneri</name>
    <dbReference type="NCBI Taxonomy" id="1220188"/>
    <lineage>
        <taxon>Eukaryota</taxon>
        <taxon>Fungi</taxon>
        <taxon>Dikarya</taxon>
        <taxon>Ascomycota</taxon>
        <taxon>Pezizomycotina</taxon>
        <taxon>Eurotiomycetes</taxon>
        <taxon>Eurotiomycetidae</taxon>
        <taxon>Eurotiales</taxon>
        <taxon>Aspergillaceae</taxon>
        <taxon>Aspergillus</taxon>
        <taxon>Aspergillus subgen. Circumdati</taxon>
    </lineage>
</organism>
<evidence type="ECO:0000313" key="4">
    <source>
        <dbReference type="Proteomes" id="UP000308092"/>
    </source>
</evidence>
<comment type="caution">
    <text evidence="3">The sequence shown here is derived from an EMBL/GenBank/DDBJ whole genome shotgun (WGS) entry which is preliminary data.</text>
</comment>
<name>A0A4S3JX02_9EURO</name>
<proteinExistence type="predicted"/>
<dbReference type="STRING" id="1220188.A0A4S3JX02"/>
<dbReference type="OrthoDB" id="6077599at2759"/>
<evidence type="ECO:0000313" key="3">
    <source>
        <dbReference type="EMBL" id="THD00035.1"/>
    </source>
</evidence>
<dbReference type="InterPro" id="IPR002589">
    <property type="entry name" value="Macro_dom"/>
</dbReference>
<dbReference type="EMBL" id="QUQM01000002">
    <property type="protein sequence ID" value="KAA8652147.1"/>
    <property type="molecule type" value="Genomic_DNA"/>
</dbReference>
<dbReference type="Gene3D" id="3.40.220.10">
    <property type="entry name" value="Leucine Aminopeptidase, subunit E, domain 1"/>
    <property type="match status" value="1"/>
</dbReference>
<dbReference type="Pfam" id="PF01661">
    <property type="entry name" value="Macro"/>
    <property type="match status" value="1"/>
</dbReference>
<dbReference type="PROSITE" id="PS51154">
    <property type="entry name" value="MACRO"/>
    <property type="match status" value="1"/>
</dbReference>
<dbReference type="EMBL" id="SOSA01000007">
    <property type="protein sequence ID" value="THD00035.1"/>
    <property type="molecule type" value="Genomic_DNA"/>
</dbReference>